<dbReference type="HOGENOM" id="CLU_072832_0_0_1"/>
<evidence type="ECO:0000313" key="2">
    <source>
        <dbReference type="EMBL" id="CCD24472.1"/>
    </source>
</evidence>
<dbReference type="OMA" id="KIRTYQR"/>
<dbReference type="KEGG" id="ndi:NDAI_0D01580"/>
<feature type="domain" description="Transcription activator GCR1-like" evidence="1">
    <location>
        <begin position="198"/>
        <end position="273"/>
    </location>
</feature>
<dbReference type="AlphaFoldDB" id="G0W9L1"/>
<protein>
    <recommendedName>
        <fullName evidence="1">Transcription activator GCR1-like domain-containing protein</fullName>
    </recommendedName>
</protein>
<dbReference type="OrthoDB" id="4061572at2759"/>
<proteinExistence type="predicted"/>
<keyword evidence="3" id="KW-1185">Reference proteome</keyword>
<evidence type="ECO:0000259" key="1">
    <source>
        <dbReference type="Pfam" id="PF12550"/>
    </source>
</evidence>
<dbReference type="Proteomes" id="UP000000689">
    <property type="component" value="Chromosome 4"/>
</dbReference>
<dbReference type="eggNOG" id="ENOG502S2V7">
    <property type="taxonomic scope" value="Eukaryota"/>
</dbReference>
<dbReference type="InterPro" id="IPR022210">
    <property type="entry name" value="TF_GCR1-like"/>
</dbReference>
<reference evidence="2 3" key="1">
    <citation type="journal article" date="2011" name="Proc. Natl. Acad. Sci. U.S.A.">
        <title>Evolutionary erosion of yeast sex chromosomes by mating-type switching accidents.</title>
        <authorList>
            <person name="Gordon J.L."/>
            <person name="Armisen D."/>
            <person name="Proux-Wera E."/>
            <person name="Oheigeartaigh S.S."/>
            <person name="Byrne K.P."/>
            <person name="Wolfe K.H."/>
        </authorList>
    </citation>
    <scope>NUCLEOTIDE SEQUENCE [LARGE SCALE GENOMIC DNA]</scope>
    <source>
        <strain evidence="3">ATCC 10597 / BCRC 20456 / CBS 421 / NBRC 0211 / NRRL Y-12639</strain>
    </source>
</reference>
<dbReference type="EMBL" id="HE580270">
    <property type="protein sequence ID" value="CCD24472.1"/>
    <property type="molecule type" value="Genomic_DNA"/>
</dbReference>
<evidence type="ECO:0000313" key="3">
    <source>
        <dbReference type="Proteomes" id="UP000000689"/>
    </source>
</evidence>
<name>G0W9L1_NAUDC</name>
<dbReference type="GeneID" id="11494976"/>
<accession>G0W9L1</accession>
<gene>
    <name evidence="2" type="primary">NDAI0D01580</name>
    <name evidence="2" type="ordered locus">NDAI_0D01580</name>
</gene>
<dbReference type="RefSeq" id="XP_003669715.1">
    <property type="nucleotide sequence ID" value="XM_003669667.1"/>
</dbReference>
<sequence>MSQLFSDSGFNQRMTEESRKKLDPLKTLELLIGKINKMSEIWEDFTRKSLDEEKVHNFTFQEKLKTLEEIFDLIQGQNASILIDVDLLSRNLLKSDIESNNIFEHNDEYIPSKVTSESRPTSHPYLTFDIDENNNLESDISNMELLEFPTKGFEDLNFPVSSPLENHNINVVSGPSLNCTDEEEDRDKFLNKKIQLAMAVKPNSITELFYEYENVLTPKVKDIQKKYGKKCLKQITNIRTLQRRKALVSEIKKFAKQNRKSIKETLEVAEYIRLKNNRSVPWLYNNISHLLDELKNDYL</sequence>
<organism evidence="2 3">
    <name type="scientific">Naumovozyma dairenensis (strain ATCC 10597 / BCRC 20456 / CBS 421 / NBRC 0211 / NRRL Y-12639)</name>
    <name type="common">Saccharomyces dairenensis</name>
    <dbReference type="NCBI Taxonomy" id="1071378"/>
    <lineage>
        <taxon>Eukaryota</taxon>
        <taxon>Fungi</taxon>
        <taxon>Dikarya</taxon>
        <taxon>Ascomycota</taxon>
        <taxon>Saccharomycotina</taxon>
        <taxon>Saccharomycetes</taxon>
        <taxon>Saccharomycetales</taxon>
        <taxon>Saccharomycetaceae</taxon>
        <taxon>Naumovozyma</taxon>
    </lineage>
</organism>
<dbReference type="Pfam" id="PF12550">
    <property type="entry name" value="GCR1_C"/>
    <property type="match status" value="1"/>
</dbReference>